<dbReference type="EMBL" id="HBUE01059702">
    <property type="protein sequence ID" value="CAG6468069.1"/>
    <property type="molecule type" value="Transcribed_RNA"/>
</dbReference>
<dbReference type="EMBL" id="HBUE01059706">
    <property type="protein sequence ID" value="CAG6468075.1"/>
    <property type="molecule type" value="Transcribed_RNA"/>
</dbReference>
<dbReference type="AlphaFoldDB" id="A0A8D8B4P0"/>
<evidence type="ECO:0000256" key="1">
    <source>
        <dbReference type="SAM" id="Phobius"/>
    </source>
</evidence>
<keyword evidence="1" id="KW-1133">Transmembrane helix</keyword>
<feature type="transmembrane region" description="Helical" evidence="1">
    <location>
        <begin position="20"/>
        <end position="38"/>
    </location>
</feature>
<name>A0A8D8B4P0_CULPI</name>
<organism evidence="2">
    <name type="scientific">Culex pipiens</name>
    <name type="common">House mosquito</name>
    <dbReference type="NCBI Taxonomy" id="7175"/>
    <lineage>
        <taxon>Eukaryota</taxon>
        <taxon>Metazoa</taxon>
        <taxon>Ecdysozoa</taxon>
        <taxon>Arthropoda</taxon>
        <taxon>Hexapoda</taxon>
        <taxon>Insecta</taxon>
        <taxon>Pterygota</taxon>
        <taxon>Neoptera</taxon>
        <taxon>Endopterygota</taxon>
        <taxon>Diptera</taxon>
        <taxon>Nematocera</taxon>
        <taxon>Culicoidea</taxon>
        <taxon>Culicidae</taxon>
        <taxon>Culicinae</taxon>
        <taxon>Culicini</taxon>
        <taxon>Culex</taxon>
        <taxon>Culex</taxon>
    </lineage>
</organism>
<keyword evidence="1" id="KW-0812">Transmembrane</keyword>
<accession>A0A8D8B4P0</accession>
<sequence>MSEILLGWWVSCVNHRRSRSTVLVTILILVFVILLWLVRVMTLRTRRVSRVLRTRRSYAGGATLLLLHLMRLVHLGKLLLHVEIQALVPGLVLLLVDFDADDPLAVHAGIVLSIFGDGSSCWRNRSNTVRRR</sequence>
<proteinExistence type="predicted"/>
<evidence type="ECO:0000313" key="2">
    <source>
        <dbReference type="EMBL" id="CAG6468065.1"/>
    </source>
</evidence>
<feature type="transmembrane region" description="Helical" evidence="1">
    <location>
        <begin position="104"/>
        <end position="122"/>
    </location>
</feature>
<protein>
    <submittedName>
        <fullName evidence="2">(northern house mosquito) hypothetical protein</fullName>
    </submittedName>
</protein>
<reference evidence="2" key="1">
    <citation type="submission" date="2021-05" db="EMBL/GenBank/DDBJ databases">
        <authorList>
            <person name="Alioto T."/>
            <person name="Alioto T."/>
            <person name="Gomez Garrido J."/>
        </authorList>
    </citation>
    <scope>NUCLEOTIDE SEQUENCE</scope>
</reference>
<feature type="transmembrane region" description="Helical" evidence="1">
    <location>
        <begin position="58"/>
        <end position="84"/>
    </location>
</feature>
<keyword evidence="1" id="KW-0472">Membrane</keyword>
<dbReference type="EMBL" id="HBUE01059701">
    <property type="protein sequence ID" value="CAG6468065.1"/>
    <property type="molecule type" value="Transcribed_RNA"/>
</dbReference>